<keyword evidence="4" id="KW-1185">Reference proteome</keyword>
<dbReference type="AlphaFoldDB" id="A0A0G4GAG7"/>
<reference evidence="3 4" key="1">
    <citation type="submission" date="2014-11" db="EMBL/GenBank/DDBJ databases">
        <authorList>
            <person name="Zhu J."/>
            <person name="Qi W."/>
            <person name="Song R."/>
        </authorList>
    </citation>
    <scope>NUCLEOTIDE SEQUENCE [LARGE SCALE GENOMIC DNA]</scope>
</reference>
<keyword evidence="2" id="KW-0732">Signal</keyword>
<feature type="region of interest" description="Disordered" evidence="1">
    <location>
        <begin position="411"/>
        <end position="454"/>
    </location>
</feature>
<gene>
    <name evidence="3" type="ORF">Vbra_2670</name>
</gene>
<evidence type="ECO:0000313" key="4">
    <source>
        <dbReference type="Proteomes" id="UP000041254"/>
    </source>
</evidence>
<organism evidence="3 4">
    <name type="scientific">Vitrella brassicaformis (strain CCMP3155)</name>
    <dbReference type="NCBI Taxonomy" id="1169540"/>
    <lineage>
        <taxon>Eukaryota</taxon>
        <taxon>Sar</taxon>
        <taxon>Alveolata</taxon>
        <taxon>Colpodellida</taxon>
        <taxon>Vitrellaceae</taxon>
        <taxon>Vitrella</taxon>
    </lineage>
</organism>
<feature type="signal peptide" evidence="2">
    <location>
        <begin position="1"/>
        <end position="23"/>
    </location>
</feature>
<evidence type="ECO:0000256" key="2">
    <source>
        <dbReference type="SAM" id="SignalP"/>
    </source>
</evidence>
<evidence type="ECO:0000313" key="3">
    <source>
        <dbReference type="EMBL" id="CEM25958.1"/>
    </source>
</evidence>
<dbReference type="EMBL" id="CDMY01000608">
    <property type="protein sequence ID" value="CEM25958.1"/>
    <property type="molecule type" value="Genomic_DNA"/>
</dbReference>
<dbReference type="PhylomeDB" id="A0A0G4GAG7"/>
<dbReference type="Proteomes" id="UP000041254">
    <property type="component" value="Unassembled WGS sequence"/>
</dbReference>
<feature type="compositionally biased region" description="Polar residues" evidence="1">
    <location>
        <begin position="411"/>
        <end position="422"/>
    </location>
</feature>
<evidence type="ECO:0000256" key="1">
    <source>
        <dbReference type="SAM" id="MobiDB-lite"/>
    </source>
</evidence>
<feature type="chain" id="PRO_5005189917" evidence="2">
    <location>
        <begin position="24"/>
        <end position="454"/>
    </location>
</feature>
<sequence>MGRAACFLAFLNLCVVVFRLTQAHPLFCEDFGPDKEDPARVCISSFAGNEVKEEECTAAECCFVDVWRFHRTLRDDVAMKQSLDGECFFSNCPSREHQLRTDELLNPSADGKDTTKESYTCDPDRDSAQFYDLLATRVTNARKPGDDVTLCDSETEESCGFERTIRFDDTTAPRLLGYVDKDTTVTGEEFVAGEVDEDDTICGTDVFNLFDPEDLPAKTFSNPGLTDLVVNRLSFLEEKDGILKDVREHLPPHSDYVVDVQWEILAAEIESNTEEFVKSIIWGFNNQECCTGTCPATTDERGFDGFAVFYSKLAEDLQINGGPFPSVNLQSCCLDFESFEEDPRGNLFLWIGKIGHTEGVIKVRGQSFVRKRDEDTSPFFLCSSLSDPDNLGCPEGRRLAAVSSNTTEVARSESRQLQQNGNVPWDTPKINRGGEQSEANHMKGKKQRKHKKQN</sequence>
<proteinExistence type="predicted"/>
<dbReference type="InParanoid" id="A0A0G4GAG7"/>
<name>A0A0G4GAG7_VITBC</name>
<feature type="compositionally biased region" description="Basic residues" evidence="1">
    <location>
        <begin position="442"/>
        <end position="454"/>
    </location>
</feature>
<dbReference type="VEuPathDB" id="CryptoDB:Vbra_2670"/>
<accession>A0A0G4GAG7</accession>
<protein>
    <submittedName>
        <fullName evidence="3">Uncharacterized protein</fullName>
    </submittedName>
</protein>